<evidence type="ECO:0000313" key="2">
    <source>
        <dbReference type="Proteomes" id="UP000557688"/>
    </source>
</evidence>
<dbReference type="EMBL" id="JACHXV010000055">
    <property type="protein sequence ID" value="MBB3175607.1"/>
    <property type="molecule type" value="Genomic_DNA"/>
</dbReference>
<protein>
    <recommendedName>
        <fullName evidence="3">DNA (cytosine-5-)-methyltransferase</fullName>
    </recommendedName>
</protein>
<evidence type="ECO:0008006" key="3">
    <source>
        <dbReference type="Google" id="ProtNLM"/>
    </source>
</evidence>
<proteinExistence type="predicted"/>
<comment type="caution">
    <text evidence="1">The sequence shown here is derived from an EMBL/GenBank/DDBJ whole genome shotgun (WGS) entry which is preliminary data.</text>
</comment>
<organism evidence="1 2">
    <name type="scientific">Endobacter medicaginis</name>
    <dbReference type="NCBI Taxonomy" id="1181271"/>
    <lineage>
        <taxon>Bacteria</taxon>
        <taxon>Pseudomonadati</taxon>
        <taxon>Pseudomonadota</taxon>
        <taxon>Alphaproteobacteria</taxon>
        <taxon>Acetobacterales</taxon>
        <taxon>Acetobacteraceae</taxon>
        <taxon>Endobacter</taxon>
    </lineage>
</organism>
<accession>A0A839V0C8</accession>
<evidence type="ECO:0000313" key="1">
    <source>
        <dbReference type="EMBL" id="MBB3175607.1"/>
    </source>
</evidence>
<feature type="non-terminal residue" evidence="1">
    <location>
        <position position="1"/>
    </location>
</feature>
<dbReference type="AlphaFoldDB" id="A0A839V0C8"/>
<dbReference type="Proteomes" id="UP000557688">
    <property type="component" value="Unassembled WGS sequence"/>
</dbReference>
<sequence length="108" mass="11630">AATDKLVAVIRAEDGTWHRPFTTAELAALQSLFDPEERAELDGLSDSAWRERIGNAVPPAAAQAIAETMGRTLLAAWSGESFMLSAEPIWVQPIAVAASVDVPFLQLR</sequence>
<gene>
    <name evidence="1" type="ORF">FHR90_003469</name>
</gene>
<dbReference type="SUPFAM" id="SSF53335">
    <property type="entry name" value="S-adenosyl-L-methionine-dependent methyltransferases"/>
    <property type="match status" value="1"/>
</dbReference>
<keyword evidence="2" id="KW-1185">Reference proteome</keyword>
<reference evidence="1 2" key="1">
    <citation type="submission" date="2020-08" db="EMBL/GenBank/DDBJ databases">
        <title>Genomic Encyclopedia of Type Strains, Phase III (KMG-III): the genomes of soil and plant-associated and newly described type strains.</title>
        <authorList>
            <person name="Whitman W."/>
        </authorList>
    </citation>
    <scope>NUCLEOTIDE SEQUENCE [LARGE SCALE GENOMIC DNA]</scope>
    <source>
        <strain evidence="1 2">CECT 8088</strain>
    </source>
</reference>
<dbReference type="InterPro" id="IPR029063">
    <property type="entry name" value="SAM-dependent_MTases_sf"/>
</dbReference>
<dbReference type="Gene3D" id="3.90.120.10">
    <property type="entry name" value="DNA Methylase, subunit A, domain 2"/>
    <property type="match status" value="1"/>
</dbReference>
<name>A0A839V0C8_9PROT</name>